<reference evidence="1 2" key="1">
    <citation type="journal article" date="2022" name="Nat. Genet.">
        <title>Improved pea reference genome and pan-genome highlight genomic features and evolutionary characteristics.</title>
        <authorList>
            <person name="Yang T."/>
            <person name="Liu R."/>
            <person name="Luo Y."/>
            <person name="Hu S."/>
            <person name="Wang D."/>
            <person name="Wang C."/>
            <person name="Pandey M.K."/>
            <person name="Ge S."/>
            <person name="Xu Q."/>
            <person name="Li N."/>
            <person name="Li G."/>
            <person name="Huang Y."/>
            <person name="Saxena R.K."/>
            <person name="Ji Y."/>
            <person name="Li M."/>
            <person name="Yan X."/>
            <person name="He Y."/>
            <person name="Liu Y."/>
            <person name="Wang X."/>
            <person name="Xiang C."/>
            <person name="Varshney R.K."/>
            <person name="Ding H."/>
            <person name="Gao S."/>
            <person name="Zong X."/>
        </authorList>
    </citation>
    <scope>NUCLEOTIDE SEQUENCE [LARGE SCALE GENOMIC DNA]</scope>
    <source>
        <strain evidence="1 2">cv. Zhongwan 6</strain>
    </source>
</reference>
<keyword evidence="2" id="KW-1185">Reference proteome</keyword>
<gene>
    <name evidence="1" type="ORF">KIW84_076513</name>
</gene>
<evidence type="ECO:0000313" key="2">
    <source>
        <dbReference type="Proteomes" id="UP001058974"/>
    </source>
</evidence>
<dbReference type="AlphaFoldDB" id="A0A9D5A183"/>
<protein>
    <submittedName>
        <fullName evidence="1">Uncharacterized protein</fullName>
    </submittedName>
</protein>
<comment type="caution">
    <text evidence="1">The sequence shown here is derived from an EMBL/GenBank/DDBJ whole genome shotgun (WGS) entry which is preliminary data.</text>
</comment>
<evidence type="ECO:0000313" key="1">
    <source>
        <dbReference type="EMBL" id="KAI5391731.1"/>
    </source>
</evidence>
<accession>A0A9D5A183</accession>
<dbReference type="Gramene" id="Psat07G0651300-T1">
    <property type="protein sequence ID" value="KAI5391731.1"/>
    <property type="gene ID" value="KIW84_076513"/>
</dbReference>
<proteinExistence type="predicted"/>
<name>A0A9D5A183_PEA</name>
<organism evidence="1 2">
    <name type="scientific">Pisum sativum</name>
    <name type="common">Garden pea</name>
    <name type="synonym">Lathyrus oleraceus</name>
    <dbReference type="NCBI Taxonomy" id="3888"/>
    <lineage>
        <taxon>Eukaryota</taxon>
        <taxon>Viridiplantae</taxon>
        <taxon>Streptophyta</taxon>
        <taxon>Embryophyta</taxon>
        <taxon>Tracheophyta</taxon>
        <taxon>Spermatophyta</taxon>
        <taxon>Magnoliopsida</taxon>
        <taxon>eudicotyledons</taxon>
        <taxon>Gunneridae</taxon>
        <taxon>Pentapetalae</taxon>
        <taxon>rosids</taxon>
        <taxon>fabids</taxon>
        <taxon>Fabales</taxon>
        <taxon>Fabaceae</taxon>
        <taxon>Papilionoideae</taxon>
        <taxon>50 kb inversion clade</taxon>
        <taxon>NPAAA clade</taxon>
        <taxon>Hologalegina</taxon>
        <taxon>IRL clade</taxon>
        <taxon>Fabeae</taxon>
        <taxon>Lathyrus</taxon>
    </lineage>
</organism>
<dbReference type="EMBL" id="JAMSHJ010000007">
    <property type="protein sequence ID" value="KAI5391731.1"/>
    <property type="molecule type" value="Genomic_DNA"/>
</dbReference>
<dbReference type="Proteomes" id="UP001058974">
    <property type="component" value="Chromosome 7"/>
</dbReference>
<sequence length="121" mass="13715">MIGLRICGNLSEALRSWTLTMVSLWSGLNLLYYDENVLLGLASIVDTLVKENTNTLNAERGRHHTRDCKKTPYNLTQPYIPTVTQPIGLPENNVIHEQRLTKLHQDVDDDSAKIVAKESRE</sequence>